<feature type="transmembrane region" description="Helical" evidence="1">
    <location>
        <begin position="36"/>
        <end position="59"/>
    </location>
</feature>
<protein>
    <submittedName>
        <fullName evidence="2">Uncharacterized protein</fullName>
    </submittedName>
</protein>
<keyword evidence="1" id="KW-0472">Membrane</keyword>
<reference evidence="2" key="2">
    <citation type="submission" date="2020-09" db="EMBL/GenBank/DDBJ databases">
        <authorList>
            <person name="Sun Q."/>
            <person name="Kim S."/>
        </authorList>
    </citation>
    <scope>NUCLEOTIDE SEQUENCE</scope>
    <source>
        <strain evidence="2">KCTC 42731</strain>
    </source>
</reference>
<sequence length="147" mass="16726">MWNANLQEKHIAMIAKSNVCLGVAILYYPFRHYVEAMIVPAISSLLLCALIILGLFWACKSSSNQPSMCAQYTDEYVKGVLLRSYYWTLNAIIPYLALLWFSEGWTYWLGEPDISLAGQIGFGLVLLVQGSTACWWLFRDQLSTKEE</sequence>
<proteinExistence type="predicted"/>
<dbReference type="RefSeq" id="WP_189768685.1">
    <property type="nucleotide sequence ID" value="NZ_BNCK01000003.1"/>
</dbReference>
<dbReference type="AlphaFoldDB" id="A0A919BGK2"/>
<keyword evidence="3" id="KW-1185">Reference proteome</keyword>
<comment type="caution">
    <text evidence="2">The sequence shown here is derived from an EMBL/GenBank/DDBJ whole genome shotgun (WGS) entry which is preliminary data.</text>
</comment>
<gene>
    <name evidence="2" type="ORF">GCM10017161_14240</name>
</gene>
<feature type="transmembrane region" description="Helical" evidence="1">
    <location>
        <begin position="114"/>
        <end position="138"/>
    </location>
</feature>
<evidence type="ECO:0000313" key="2">
    <source>
        <dbReference type="EMBL" id="GHF87747.1"/>
    </source>
</evidence>
<accession>A0A919BGK2</accession>
<feature type="transmembrane region" description="Helical" evidence="1">
    <location>
        <begin position="80"/>
        <end position="102"/>
    </location>
</feature>
<name>A0A919BGK2_9GAMM</name>
<keyword evidence="1" id="KW-1133">Transmembrane helix</keyword>
<evidence type="ECO:0000256" key="1">
    <source>
        <dbReference type="SAM" id="Phobius"/>
    </source>
</evidence>
<keyword evidence="1" id="KW-0812">Transmembrane</keyword>
<dbReference type="Proteomes" id="UP000623842">
    <property type="component" value="Unassembled WGS sequence"/>
</dbReference>
<organism evidence="2 3">
    <name type="scientific">Thalassotalea marina</name>
    <dbReference type="NCBI Taxonomy" id="1673741"/>
    <lineage>
        <taxon>Bacteria</taxon>
        <taxon>Pseudomonadati</taxon>
        <taxon>Pseudomonadota</taxon>
        <taxon>Gammaproteobacteria</taxon>
        <taxon>Alteromonadales</taxon>
        <taxon>Colwelliaceae</taxon>
        <taxon>Thalassotalea</taxon>
    </lineage>
</organism>
<evidence type="ECO:0000313" key="3">
    <source>
        <dbReference type="Proteomes" id="UP000623842"/>
    </source>
</evidence>
<reference evidence="2" key="1">
    <citation type="journal article" date="2014" name="Int. J. Syst. Evol. Microbiol.">
        <title>Complete genome sequence of Corynebacterium casei LMG S-19264T (=DSM 44701T), isolated from a smear-ripened cheese.</title>
        <authorList>
            <consortium name="US DOE Joint Genome Institute (JGI-PGF)"/>
            <person name="Walter F."/>
            <person name="Albersmeier A."/>
            <person name="Kalinowski J."/>
            <person name="Ruckert C."/>
        </authorList>
    </citation>
    <scope>NUCLEOTIDE SEQUENCE</scope>
    <source>
        <strain evidence="2">KCTC 42731</strain>
    </source>
</reference>
<dbReference type="EMBL" id="BNCK01000003">
    <property type="protein sequence ID" value="GHF87747.1"/>
    <property type="molecule type" value="Genomic_DNA"/>
</dbReference>